<gene>
    <name evidence="1" type="ORF">BpHYR1_001324</name>
</gene>
<evidence type="ECO:0000313" key="1">
    <source>
        <dbReference type="EMBL" id="RNA43938.1"/>
    </source>
</evidence>
<keyword evidence="2" id="KW-1185">Reference proteome</keyword>
<reference evidence="1 2" key="1">
    <citation type="journal article" date="2018" name="Sci. Rep.">
        <title>Genomic signatures of local adaptation to the degree of environmental predictability in rotifers.</title>
        <authorList>
            <person name="Franch-Gras L."/>
            <person name="Hahn C."/>
            <person name="Garcia-Roger E.M."/>
            <person name="Carmona M.J."/>
            <person name="Serra M."/>
            <person name="Gomez A."/>
        </authorList>
    </citation>
    <scope>NUCLEOTIDE SEQUENCE [LARGE SCALE GENOMIC DNA]</scope>
    <source>
        <strain evidence="1">HYR1</strain>
    </source>
</reference>
<proteinExistence type="predicted"/>
<dbReference type="AlphaFoldDB" id="A0A3M7T7W7"/>
<sequence>MRLDYYWQFEKKLTFALTSESFFFLEVIYPNLNKRVGKSPVIPLYPVPPVRLSSLKTTSFKYY</sequence>
<organism evidence="1 2">
    <name type="scientific">Brachionus plicatilis</name>
    <name type="common">Marine rotifer</name>
    <name type="synonym">Brachionus muelleri</name>
    <dbReference type="NCBI Taxonomy" id="10195"/>
    <lineage>
        <taxon>Eukaryota</taxon>
        <taxon>Metazoa</taxon>
        <taxon>Spiralia</taxon>
        <taxon>Gnathifera</taxon>
        <taxon>Rotifera</taxon>
        <taxon>Eurotatoria</taxon>
        <taxon>Monogononta</taxon>
        <taxon>Pseudotrocha</taxon>
        <taxon>Ploima</taxon>
        <taxon>Brachionidae</taxon>
        <taxon>Brachionus</taxon>
    </lineage>
</organism>
<protein>
    <submittedName>
        <fullName evidence="1">Uncharacterized protein</fullName>
    </submittedName>
</protein>
<dbReference type="Proteomes" id="UP000276133">
    <property type="component" value="Unassembled WGS sequence"/>
</dbReference>
<name>A0A3M7T7W7_BRAPC</name>
<accession>A0A3M7T7W7</accession>
<comment type="caution">
    <text evidence="1">The sequence shown here is derived from an EMBL/GenBank/DDBJ whole genome shotgun (WGS) entry which is preliminary data.</text>
</comment>
<dbReference type="EMBL" id="REGN01000172">
    <property type="protein sequence ID" value="RNA43938.1"/>
    <property type="molecule type" value="Genomic_DNA"/>
</dbReference>
<evidence type="ECO:0000313" key="2">
    <source>
        <dbReference type="Proteomes" id="UP000276133"/>
    </source>
</evidence>